<dbReference type="Gene3D" id="3.10.20.30">
    <property type="match status" value="1"/>
</dbReference>
<sequence length="67" mass="7179">MYDVWVNGTATTVPPNRSVADLVREYSDRETGIAVAVNQTVLTRAEWAGTVLTDGDRVEIVSAVQGG</sequence>
<comment type="caution">
    <text evidence="1">The sequence shown here is derived from an EMBL/GenBank/DDBJ whole genome shotgun (WGS) entry which is preliminary data.</text>
</comment>
<protein>
    <submittedName>
        <fullName evidence="1">Sulfur carrier protein ThiS</fullName>
    </submittedName>
</protein>
<dbReference type="PANTHER" id="PTHR34472:SF1">
    <property type="entry name" value="SULFUR CARRIER PROTEIN THIS"/>
    <property type="match status" value="1"/>
</dbReference>
<dbReference type="InterPro" id="IPR012675">
    <property type="entry name" value="Beta-grasp_dom_sf"/>
</dbReference>
<dbReference type="InterPro" id="IPR016155">
    <property type="entry name" value="Mopterin_synth/thiamin_S_b"/>
</dbReference>
<proteinExistence type="predicted"/>
<reference evidence="1 2" key="1">
    <citation type="submission" date="2019-02" db="EMBL/GenBank/DDBJ databases">
        <title>Draft genome sequences of novel Actinobacteria.</title>
        <authorList>
            <person name="Sahin N."/>
            <person name="Ay H."/>
            <person name="Saygin H."/>
        </authorList>
    </citation>
    <scope>NUCLEOTIDE SEQUENCE [LARGE SCALE GENOMIC DNA]</scope>
    <source>
        <strain evidence="1 2">16K104</strain>
    </source>
</reference>
<dbReference type="RefSeq" id="WP_132315784.1">
    <property type="nucleotide sequence ID" value="NZ_SMKR01000006.1"/>
</dbReference>
<dbReference type="InterPro" id="IPR003749">
    <property type="entry name" value="ThiS/MoaD-like"/>
</dbReference>
<dbReference type="OrthoDB" id="163636at2"/>
<accession>A0A4V2YH84</accession>
<gene>
    <name evidence="1" type="primary">thiS</name>
    <name evidence="1" type="ORF">E1218_02570</name>
</gene>
<keyword evidence="2" id="KW-1185">Reference proteome</keyword>
<dbReference type="PANTHER" id="PTHR34472">
    <property type="entry name" value="SULFUR CARRIER PROTEIN THIS"/>
    <property type="match status" value="1"/>
</dbReference>
<evidence type="ECO:0000313" key="1">
    <source>
        <dbReference type="EMBL" id="TDD30027.1"/>
    </source>
</evidence>
<organism evidence="1 2">
    <name type="scientific">Kribbella turkmenica</name>
    <dbReference type="NCBI Taxonomy" id="2530375"/>
    <lineage>
        <taxon>Bacteria</taxon>
        <taxon>Bacillati</taxon>
        <taxon>Actinomycetota</taxon>
        <taxon>Actinomycetes</taxon>
        <taxon>Propionibacteriales</taxon>
        <taxon>Kribbellaceae</taxon>
        <taxon>Kribbella</taxon>
    </lineage>
</organism>
<dbReference type="SUPFAM" id="SSF54285">
    <property type="entry name" value="MoaD/ThiS"/>
    <property type="match status" value="1"/>
</dbReference>
<dbReference type="CDD" id="cd00565">
    <property type="entry name" value="Ubl_ThiS"/>
    <property type="match status" value="1"/>
</dbReference>
<dbReference type="EMBL" id="SMKR01000006">
    <property type="protein sequence ID" value="TDD30027.1"/>
    <property type="molecule type" value="Genomic_DNA"/>
</dbReference>
<dbReference type="Proteomes" id="UP000295172">
    <property type="component" value="Unassembled WGS sequence"/>
</dbReference>
<dbReference type="InterPro" id="IPR010035">
    <property type="entry name" value="Thi_S"/>
</dbReference>
<dbReference type="NCBIfam" id="TIGR01683">
    <property type="entry name" value="thiS"/>
    <property type="match status" value="1"/>
</dbReference>
<dbReference type="Pfam" id="PF02597">
    <property type="entry name" value="ThiS"/>
    <property type="match status" value="1"/>
</dbReference>
<evidence type="ECO:0000313" key="2">
    <source>
        <dbReference type="Proteomes" id="UP000295172"/>
    </source>
</evidence>
<dbReference type="AlphaFoldDB" id="A0A4V2YH84"/>
<name>A0A4V2YH84_9ACTN</name>